<dbReference type="STRING" id="1121400.SAMN02746065_107107"/>
<dbReference type="EMBL" id="FWXY01000007">
    <property type="protein sequence ID" value="SMC69202.1"/>
    <property type="molecule type" value="Genomic_DNA"/>
</dbReference>
<protein>
    <recommendedName>
        <fullName evidence="1">DUF3786 domain-containing protein</fullName>
    </recommendedName>
</protein>
<gene>
    <name evidence="2" type="ORF">SAMN02746065_107107</name>
</gene>
<sequence>MTDNYAKIVQHNLDKLYDDLPRDLEKKLPGIRDGRRFLFDAFGEACVISPHGITLGGKETPSILGILISLYALNVTSDICLLSPFKAFREIPDSMPYVGAFATHTEQFLVGHVEKIKGRQKSIVHALRGENVPVQSGGDFSFTLFPLPKIALCYVFYEADEDFPASVTCLFSQNANLFLPVDGLADVGEYTSRKILDLALS</sequence>
<dbReference type="AlphaFoldDB" id="A0A1W2B930"/>
<dbReference type="Pfam" id="PF12654">
    <property type="entry name" value="DUF3786"/>
    <property type="match status" value="1"/>
</dbReference>
<accession>A0A1W2B930</accession>
<dbReference type="Proteomes" id="UP000192418">
    <property type="component" value="Unassembled WGS sequence"/>
</dbReference>
<dbReference type="OrthoDB" id="5417832at2"/>
<dbReference type="InterPro" id="IPR024264">
    <property type="entry name" value="DUF3786"/>
</dbReference>
<dbReference type="RefSeq" id="WP_084068327.1">
    <property type="nucleotide sequence ID" value="NZ_FWXY01000007.1"/>
</dbReference>
<name>A0A1W2B930_9BACT</name>
<reference evidence="2 3" key="1">
    <citation type="submission" date="2017-04" db="EMBL/GenBank/DDBJ databases">
        <authorList>
            <person name="Afonso C.L."/>
            <person name="Miller P.J."/>
            <person name="Scott M.A."/>
            <person name="Spackman E."/>
            <person name="Goraichik I."/>
            <person name="Dimitrov K.M."/>
            <person name="Suarez D.L."/>
            <person name="Swayne D.E."/>
        </authorList>
    </citation>
    <scope>NUCLEOTIDE SEQUENCE [LARGE SCALE GENOMIC DNA]</scope>
    <source>
        <strain evidence="2 3">DSM 3385</strain>
    </source>
</reference>
<evidence type="ECO:0000313" key="3">
    <source>
        <dbReference type="Proteomes" id="UP000192418"/>
    </source>
</evidence>
<keyword evidence="3" id="KW-1185">Reference proteome</keyword>
<evidence type="ECO:0000259" key="1">
    <source>
        <dbReference type="Pfam" id="PF12654"/>
    </source>
</evidence>
<proteinExistence type="predicted"/>
<evidence type="ECO:0000313" key="2">
    <source>
        <dbReference type="EMBL" id="SMC69202.1"/>
    </source>
</evidence>
<feature type="domain" description="DUF3786" evidence="1">
    <location>
        <begin position="23"/>
        <end position="193"/>
    </location>
</feature>
<organism evidence="2 3">
    <name type="scientific">Desulfocicer vacuolatum DSM 3385</name>
    <dbReference type="NCBI Taxonomy" id="1121400"/>
    <lineage>
        <taxon>Bacteria</taxon>
        <taxon>Pseudomonadati</taxon>
        <taxon>Thermodesulfobacteriota</taxon>
        <taxon>Desulfobacteria</taxon>
        <taxon>Desulfobacterales</taxon>
        <taxon>Desulfobacteraceae</taxon>
        <taxon>Desulfocicer</taxon>
    </lineage>
</organism>